<gene>
    <name evidence="1" type="ORF">H103_07455</name>
</gene>
<sequence>MTPVPRILLLRCRHIDSPLLRICPLKPPRALGAKTACENVMENYKSSSSPFGLLSYAIVVALTNSLYQKGRTMHIFLIDMQLNFQGYLLPLPCPSPYSSPAFRISISYMACLSDISSWNSYGRLCLMSL</sequence>
<name>A0A022VT18_TRIRU</name>
<evidence type="ECO:0000313" key="1">
    <source>
        <dbReference type="EMBL" id="EZF48883.1"/>
    </source>
</evidence>
<reference evidence="1" key="1">
    <citation type="submission" date="2014-02" db="EMBL/GenBank/DDBJ databases">
        <title>The Genome Sequence of Trichophyton rubrum (morphotype fischeri) CBS 288.86.</title>
        <authorList>
            <consortium name="The Broad Institute Genomics Platform"/>
            <person name="Cuomo C.A."/>
            <person name="White T.C."/>
            <person name="Graser Y."/>
            <person name="Martinez-Rossi N."/>
            <person name="Heitman J."/>
            <person name="Young S.K."/>
            <person name="Zeng Q."/>
            <person name="Gargeya S."/>
            <person name="Abouelleil A."/>
            <person name="Alvarado L."/>
            <person name="Chapman S.B."/>
            <person name="Gainer-Dewar J."/>
            <person name="Goldberg J."/>
            <person name="Griggs A."/>
            <person name="Gujja S."/>
            <person name="Hansen M."/>
            <person name="Howarth C."/>
            <person name="Imamovic A."/>
            <person name="Larimer J."/>
            <person name="Martinez D."/>
            <person name="Murphy C."/>
            <person name="Pearson M.D."/>
            <person name="Persinoti G."/>
            <person name="Poon T."/>
            <person name="Priest M."/>
            <person name="Roberts A.D."/>
            <person name="Saif S."/>
            <person name="Shea T.D."/>
            <person name="Sykes S.N."/>
            <person name="Wortman J."/>
            <person name="Nusbaum C."/>
            <person name="Birren B."/>
        </authorList>
    </citation>
    <scope>NUCLEOTIDE SEQUENCE [LARGE SCALE GENOMIC DNA]</scope>
    <source>
        <strain evidence="1">CBS 288.86</strain>
    </source>
</reference>
<dbReference type="AlphaFoldDB" id="A0A022VT18"/>
<organism evidence="1">
    <name type="scientific">Trichophyton rubrum CBS 288.86</name>
    <dbReference type="NCBI Taxonomy" id="1215330"/>
    <lineage>
        <taxon>Eukaryota</taxon>
        <taxon>Fungi</taxon>
        <taxon>Dikarya</taxon>
        <taxon>Ascomycota</taxon>
        <taxon>Pezizomycotina</taxon>
        <taxon>Eurotiomycetes</taxon>
        <taxon>Eurotiomycetidae</taxon>
        <taxon>Onygenales</taxon>
        <taxon>Arthrodermataceae</taxon>
        <taxon>Trichophyton</taxon>
    </lineage>
</organism>
<protein>
    <submittedName>
        <fullName evidence="1">Uncharacterized protein</fullName>
    </submittedName>
</protein>
<dbReference type="Proteomes" id="UP000023758">
    <property type="component" value="Unassembled WGS sequence"/>
</dbReference>
<dbReference type="EMBL" id="KK207915">
    <property type="protein sequence ID" value="EZF48883.1"/>
    <property type="molecule type" value="Genomic_DNA"/>
</dbReference>
<accession>A0A022VT18</accession>
<proteinExistence type="predicted"/>
<dbReference type="HOGENOM" id="CLU_1950338_0_0_1"/>